<dbReference type="PROSITE" id="PS01124">
    <property type="entry name" value="HTH_ARAC_FAMILY_2"/>
    <property type="match status" value="1"/>
</dbReference>
<dbReference type="Gene3D" id="3.40.50.880">
    <property type="match status" value="1"/>
</dbReference>
<evidence type="ECO:0000256" key="3">
    <source>
        <dbReference type="SAM" id="MobiDB-lite"/>
    </source>
</evidence>
<protein>
    <submittedName>
        <fullName evidence="5">Transcriptional regulator, AraC family with amidase-like domain</fullName>
    </submittedName>
</protein>
<dbReference type="Pfam" id="PF12833">
    <property type="entry name" value="HTH_18"/>
    <property type="match status" value="1"/>
</dbReference>
<feature type="domain" description="HTH araC/xylS-type" evidence="4">
    <location>
        <begin position="221"/>
        <end position="319"/>
    </location>
</feature>
<dbReference type="PANTHER" id="PTHR43130:SF3">
    <property type="entry name" value="HTH-TYPE TRANSCRIPTIONAL REGULATOR RV1931C"/>
    <property type="match status" value="1"/>
</dbReference>
<proteinExistence type="predicted"/>
<dbReference type="InterPro" id="IPR029062">
    <property type="entry name" value="Class_I_gatase-like"/>
</dbReference>
<dbReference type="Proteomes" id="UP000198217">
    <property type="component" value="Chromosome I"/>
</dbReference>
<keyword evidence="6" id="KW-1185">Reference proteome</keyword>
<dbReference type="InterPro" id="IPR009057">
    <property type="entry name" value="Homeodomain-like_sf"/>
</dbReference>
<dbReference type="EMBL" id="LT607750">
    <property type="protein sequence ID" value="SCG71546.1"/>
    <property type="molecule type" value="Genomic_DNA"/>
</dbReference>
<sequence>MSLRAPADRSVAVLAYPGMSVFETGIVTEVFGLPRPEFDVDWYQLTVCAERPGPVPVVGGASLHTPYGLDVLAGAATVIVPGVPDVTVDPSPELVAALRRAHRAGARIMSICSGAFALAGAGLLDGRRATTHWRYADLLARRYPRVEVDPGVLYLDDGDLLTSAGSAAGLDLCVHLVRRDHGAAIANAVARRLVIPPHRDGGQAQFIEAPVTVDPDDDRIAASIAWALAHLAEPVTVDRLARQAHMSPRTYLRHFARATGTSPIRWLVDQRVRASLPLLEGTDAPVEEIAAAVGFDSPVTYRHHFGRAMHTSPSAYRRAFRSGTAGHAAGPADGRPATVDGRTDPAADRTGLAGLRTG</sequence>
<evidence type="ECO:0000256" key="1">
    <source>
        <dbReference type="ARBA" id="ARBA00023015"/>
    </source>
</evidence>
<reference evidence="5 6" key="1">
    <citation type="submission" date="2016-06" db="EMBL/GenBank/DDBJ databases">
        <authorList>
            <person name="Kjaerup R.B."/>
            <person name="Dalgaard T.S."/>
            <person name="Juul-Madsen H.R."/>
        </authorList>
    </citation>
    <scope>NUCLEOTIDE SEQUENCE [LARGE SCALE GENOMIC DNA]</scope>
    <source>
        <strain evidence="5 6">DSM 43904</strain>
    </source>
</reference>
<evidence type="ECO:0000256" key="2">
    <source>
        <dbReference type="ARBA" id="ARBA00023163"/>
    </source>
</evidence>
<dbReference type="GO" id="GO:0043565">
    <property type="term" value="F:sequence-specific DNA binding"/>
    <property type="evidence" value="ECO:0007669"/>
    <property type="project" value="InterPro"/>
</dbReference>
<dbReference type="CDD" id="cd03137">
    <property type="entry name" value="GATase1_AraC_1"/>
    <property type="match status" value="1"/>
</dbReference>
<dbReference type="Gene3D" id="1.10.10.60">
    <property type="entry name" value="Homeodomain-like"/>
    <property type="match status" value="1"/>
</dbReference>
<dbReference type="PANTHER" id="PTHR43130">
    <property type="entry name" value="ARAC-FAMILY TRANSCRIPTIONAL REGULATOR"/>
    <property type="match status" value="1"/>
</dbReference>
<gene>
    <name evidence="5" type="ORF">GA0070609_4605</name>
</gene>
<dbReference type="InterPro" id="IPR018060">
    <property type="entry name" value="HTH_AraC"/>
</dbReference>
<organism evidence="5 6">
    <name type="scientific">Micromonospora echinaurantiaca</name>
    <dbReference type="NCBI Taxonomy" id="47857"/>
    <lineage>
        <taxon>Bacteria</taxon>
        <taxon>Bacillati</taxon>
        <taxon>Actinomycetota</taxon>
        <taxon>Actinomycetes</taxon>
        <taxon>Micromonosporales</taxon>
        <taxon>Micromonosporaceae</taxon>
        <taxon>Micromonospora</taxon>
    </lineage>
</organism>
<evidence type="ECO:0000313" key="5">
    <source>
        <dbReference type="EMBL" id="SCG71546.1"/>
    </source>
</evidence>
<dbReference type="GO" id="GO:0003700">
    <property type="term" value="F:DNA-binding transcription factor activity"/>
    <property type="evidence" value="ECO:0007669"/>
    <property type="project" value="InterPro"/>
</dbReference>
<dbReference type="SMART" id="SM00342">
    <property type="entry name" value="HTH_ARAC"/>
    <property type="match status" value="1"/>
</dbReference>
<dbReference type="InterPro" id="IPR052158">
    <property type="entry name" value="INH-QAR"/>
</dbReference>
<dbReference type="SUPFAM" id="SSF46689">
    <property type="entry name" value="Homeodomain-like"/>
    <property type="match status" value="2"/>
</dbReference>
<accession>A0A1C5JNF1</accession>
<keyword evidence="1" id="KW-0805">Transcription regulation</keyword>
<name>A0A1C5JNF1_9ACTN</name>
<dbReference type="AlphaFoldDB" id="A0A1C5JNF1"/>
<dbReference type="Pfam" id="PF01965">
    <property type="entry name" value="DJ-1_PfpI"/>
    <property type="match status" value="1"/>
</dbReference>
<keyword evidence="2" id="KW-0804">Transcription</keyword>
<evidence type="ECO:0000313" key="6">
    <source>
        <dbReference type="Proteomes" id="UP000198217"/>
    </source>
</evidence>
<evidence type="ECO:0000259" key="4">
    <source>
        <dbReference type="PROSITE" id="PS01124"/>
    </source>
</evidence>
<feature type="region of interest" description="Disordered" evidence="3">
    <location>
        <begin position="324"/>
        <end position="358"/>
    </location>
</feature>
<dbReference type="InterPro" id="IPR002818">
    <property type="entry name" value="DJ-1/PfpI"/>
</dbReference>
<dbReference type="SUPFAM" id="SSF52317">
    <property type="entry name" value="Class I glutamine amidotransferase-like"/>
    <property type="match status" value="1"/>
</dbReference>
<dbReference type="RefSeq" id="WP_088995637.1">
    <property type="nucleotide sequence ID" value="NZ_LT607750.1"/>
</dbReference>